<evidence type="ECO:0000256" key="1">
    <source>
        <dbReference type="ARBA" id="ARBA00003989"/>
    </source>
</evidence>
<dbReference type="EMBL" id="PDXJ01000022">
    <property type="protein sequence ID" value="TND52465.1"/>
    <property type="molecule type" value="Genomic_DNA"/>
</dbReference>
<dbReference type="OrthoDB" id="1443407at2"/>
<protein>
    <recommendedName>
        <fullName evidence="2">Curli production assembly/transport component CsgF</fullName>
    </recommendedName>
</protein>
<evidence type="ECO:0000313" key="7">
    <source>
        <dbReference type="EMBL" id="THJ38484.1"/>
    </source>
</evidence>
<dbReference type="InterPro" id="IPR018893">
    <property type="entry name" value="T8SS_CsgF"/>
</dbReference>
<reference evidence="8" key="2">
    <citation type="submission" date="2017-10" db="EMBL/GenBank/DDBJ databases">
        <authorList>
            <person name="Colston S.M."/>
            <person name="Graf J."/>
        </authorList>
    </citation>
    <scope>NUCLEOTIDE SEQUENCE</scope>
    <source>
        <strain evidence="8">BAQ071013-135</strain>
    </source>
</reference>
<dbReference type="Proteomes" id="UP000309618">
    <property type="component" value="Unassembled WGS sequence"/>
</dbReference>
<feature type="chain" id="PRO_5014239863" description="Curli production assembly/transport component CsgF" evidence="5">
    <location>
        <begin position="19"/>
        <end position="133"/>
    </location>
</feature>
<reference evidence="8" key="3">
    <citation type="journal article" date="2019" name="PLoS ONE">
        <title>Identification and characterization of putative Aeromonas spp. T3SS effectors.</title>
        <authorList>
            <person name="Rangel L.T."/>
            <person name="Marden J."/>
            <person name="Colston S."/>
            <person name="Setubal J.C."/>
            <person name="Graf J."/>
            <person name="Gogarten J.P."/>
        </authorList>
    </citation>
    <scope>NUCLEOTIDE SEQUENCE</scope>
    <source>
        <strain evidence="8">BAQ071013-135</strain>
    </source>
</reference>
<evidence type="ECO:0000256" key="4">
    <source>
        <dbReference type="SAM" id="MobiDB-lite"/>
    </source>
</evidence>
<reference evidence="6 9" key="1">
    <citation type="journal article" date="2016" name="J. Clin. Microbiol.">
        <title>Detection and Whole-Genome Sequencing of Carbapenemase-Producing Aeromonas hydrophila Isolates from Routine Perirectal Surveillance Culture.</title>
        <authorList>
            <person name="Hughes H.Y."/>
            <person name="Conlan S.P."/>
            <person name="Lau A.F."/>
            <person name="Dekker J.P."/>
            <person name="Michelin A.V."/>
            <person name="Youn J.H."/>
            <person name="Henderson D.K."/>
            <person name="Frank K.M."/>
            <person name="Segre J.A."/>
            <person name="Palmore T.N."/>
        </authorList>
    </citation>
    <scope>NUCLEOTIDE SEQUENCE [LARGE SCALE GENOMIC DNA]</scope>
    <source>
        <strain evidence="6 9">AVNIH1</strain>
    </source>
</reference>
<dbReference type="RefSeq" id="WP_019445195.1">
    <property type="nucleotide sequence ID" value="NZ_AP022281.1"/>
</dbReference>
<evidence type="ECO:0000313" key="9">
    <source>
        <dbReference type="Proteomes" id="UP000076809"/>
    </source>
</evidence>
<dbReference type="Proteomes" id="UP000076809">
    <property type="component" value="Chromosome"/>
</dbReference>
<dbReference type="Proteomes" id="UP000796104">
    <property type="component" value="Unassembled WGS sequence"/>
</dbReference>
<feature type="signal peptide" evidence="5">
    <location>
        <begin position="1"/>
        <end position="18"/>
    </location>
</feature>
<dbReference type="EMBL" id="CP014774">
    <property type="protein sequence ID" value="ANB53892.1"/>
    <property type="molecule type" value="Genomic_DNA"/>
</dbReference>
<dbReference type="Pfam" id="PF10614">
    <property type="entry name" value="CsgF"/>
    <property type="match status" value="1"/>
</dbReference>
<evidence type="ECO:0000256" key="2">
    <source>
        <dbReference type="ARBA" id="ARBA00014031"/>
    </source>
</evidence>
<keyword evidence="3 5" id="KW-0732">Signal</keyword>
<sequence length="133" mass="13954">MRARLWLVAALIAPTLHASELVYRPVNPSFGGNPLNSSHLLGTANAQNDYKDPASGSGSSGTSALDRLTSNLQSRLISQLLADIGKDGSQSGSLVTDDFAINVVDEDGTLVVSITDRVTNQTTMIEVNGLIAD</sequence>
<dbReference type="AlphaFoldDB" id="A0A0T6RF77"/>
<reference evidence="7 10" key="4">
    <citation type="submission" date="2019-04" db="EMBL/GenBank/DDBJ databases">
        <title>Comparative genomics of Aeromonas veronii strains pathogenic to fish.</title>
        <authorList>
            <person name="Cascarano M.C."/>
            <person name="Smyrli M."/>
            <person name="Katharios P."/>
        </authorList>
    </citation>
    <scope>NUCLEOTIDE SEQUENCE [LARGE SCALE GENOMIC DNA]</scope>
    <source>
        <strain evidence="7 10">XU1</strain>
    </source>
</reference>
<organism evidence="7 10">
    <name type="scientific">Aeromonas veronii</name>
    <dbReference type="NCBI Taxonomy" id="654"/>
    <lineage>
        <taxon>Bacteria</taxon>
        <taxon>Pseudomonadati</taxon>
        <taxon>Pseudomonadota</taxon>
        <taxon>Gammaproteobacteria</taxon>
        <taxon>Aeromonadales</taxon>
        <taxon>Aeromonadaceae</taxon>
        <taxon>Aeromonas</taxon>
    </lineage>
</organism>
<feature type="region of interest" description="Disordered" evidence="4">
    <location>
        <begin position="41"/>
        <end position="64"/>
    </location>
</feature>
<dbReference type="STRING" id="654.AMS64_20950"/>
<evidence type="ECO:0000256" key="5">
    <source>
        <dbReference type="SAM" id="SignalP"/>
    </source>
</evidence>
<comment type="function">
    <text evidence="1">May be involved in the biogenesis of curli organelles.</text>
</comment>
<evidence type="ECO:0000256" key="3">
    <source>
        <dbReference type="ARBA" id="ARBA00022729"/>
    </source>
</evidence>
<proteinExistence type="predicted"/>
<evidence type="ECO:0000313" key="8">
    <source>
        <dbReference type="EMBL" id="TND52465.1"/>
    </source>
</evidence>
<accession>A0A318D6R8</accession>
<dbReference type="EMBL" id="SSUX01000027">
    <property type="protein sequence ID" value="THJ38484.1"/>
    <property type="molecule type" value="Genomic_DNA"/>
</dbReference>
<evidence type="ECO:0000313" key="10">
    <source>
        <dbReference type="Proteomes" id="UP000309618"/>
    </source>
</evidence>
<gene>
    <name evidence="8" type="ORF">CF123_16605</name>
    <name evidence="7" type="ORF">E8Q35_21765</name>
    <name evidence="6" type="ORF">WM43_15110</name>
</gene>
<accession>A0A0T6RF77</accession>
<evidence type="ECO:0000313" key="6">
    <source>
        <dbReference type="EMBL" id="ANB53892.1"/>
    </source>
</evidence>
<name>A0A0T6RF77_AERVE</name>